<organism evidence="6 7">
    <name type="scientific">Diaporthe australafricana</name>
    <dbReference type="NCBI Taxonomy" id="127596"/>
    <lineage>
        <taxon>Eukaryota</taxon>
        <taxon>Fungi</taxon>
        <taxon>Dikarya</taxon>
        <taxon>Ascomycota</taxon>
        <taxon>Pezizomycotina</taxon>
        <taxon>Sordariomycetes</taxon>
        <taxon>Sordariomycetidae</taxon>
        <taxon>Diaporthales</taxon>
        <taxon>Diaporthaceae</taxon>
        <taxon>Diaporthe</taxon>
    </lineage>
</organism>
<keyword evidence="7" id="KW-1185">Reference proteome</keyword>
<proteinExistence type="predicted"/>
<evidence type="ECO:0000313" key="6">
    <source>
        <dbReference type="EMBL" id="KAL1870439.1"/>
    </source>
</evidence>
<name>A0ABR3X487_9PEZI</name>
<comment type="caution">
    <text evidence="6">The sequence shown here is derived from an EMBL/GenBank/DDBJ whole genome shotgun (WGS) entry which is preliminary data.</text>
</comment>
<keyword evidence="4" id="KW-0564">Palmitate</keyword>
<dbReference type="EMBL" id="JAWRVE010000037">
    <property type="protein sequence ID" value="KAL1870439.1"/>
    <property type="molecule type" value="Genomic_DNA"/>
</dbReference>
<accession>A0ABR3X487</accession>
<keyword evidence="5" id="KW-0449">Lipoprotein</keyword>
<evidence type="ECO:0000313" key="7">
    <source>
        <dbReference type="Proteomes" id="UP001583177"/>
    </source>
</evidence>
<evidence type="ECO:0000256" key="2">
    <source>
        <dbReference type="ARBA" id="ARBA00022707"/>
    </source>
</evidence>
<evidence type="ECO:0000256" key="5">
    <source>
        <dbReference type="ARBA" id="ARBA00023288"/>
    </source>
</evidence>
<dbReference type="Pfam" id="PF15454">
    <property type="entry name" value="LAMTOR"/>
    <property type="match status" value="1"/>
</dbReference>
<reference evidence="6 7" key="1">
    <citation type="journal article" date="2024" name="IMA Fungus">
        <title>IMA Genome - F19 : A genome assembly and annotation guide to empower mycologists, including annotated draft genome sequences of Ceratocystis pirilliformis, Diaporthe australafricana, Fusarium ophioides, Paecilomyces lecythidis, and Sporothrix stenoceras.</title>
        <authorList>
            <person name="Aylward J."/>
            <person name="Wilson A.M."/>
            <person name="Visagie C.M."/>
            <person name="Spraker J."/>
            <person name="Barnes I."/>
            <person name="Buitendag C."/>
            <person name="Ceriani C."/>
            <person name="Del Mar Angel L."/>
            <person name="du Plessis D."/>
            <person name="Fuchs T."/>
            <person name="Gasser K."/>
            <person name="Kramer D."/>
            <person name="Li W."/>
            <person name="Munsamy K."/>
            <person name="Piso A."/>
            <person name="Price J.L."/>
            <person name="Sonnekus B."/>
            <person name="Thomas C."/>
            <person name="van der Nest A."/>
            <person name="van Dijk A."/>
            <person name="van Heerden A."/>
            <person name="van Vuuren N."/>
            <person name="Yilmaz N."/>
            <person name="Duong T.A."/>
            <person name="van der Merwe N.A."/>
            <person name="Wingfield M.J."/>
            <person name="Wingfield B.D."/>
        </authorList>
    </citation>
    <scope>NUCLEOTIDE SEQUENCE [LARGE SCALE GENOMIC DNA]</scope>
    <source>
        <strain evidence="6 7">CMW 18300</strain>
    </source>
</reference>
<evidence type="ECO:0000256" key="1">
    <source>
        <dbReference type="ARBA" id="ARBA00004308"/>
    </source>
</evidence>
<gene>
    <name evidence="6" type="ORF">Daus18300_005125</name>
</gene>
<evidence type="ECO:0000256" key="4">
    <source>
        <dbReference type="ARBA" id="ARBA00023139"/>
    </source>
</evidence>
<sequence>MGICASCLGGQPQDPVEQDEVESGPLLFSVPNGMHYGSFAEPQMAPHNNPSEARRETEALQRVVVRTSDGMVDVYDTTPSLYPRRKLGGVRDRQAQYQFLLSKVASHDTLVAGDGSLSMDEEDGSQSEEDFTQIKVDCRKGMVGSFREAAAAMA</sequence>
<dbReference type="SMART" id="SM01262">
    <property type="entry name" value="LAMTOR"/>
    <property type="match status" value="1"/>
</dbReference>
<evidence type="ECO:0000256" key="3">
    <source>
        <dbReference type="ARBA" id="ARBA00023136"/>
    </source>
</evidence>
<dbReference type="InterPro" id="IPR028209">
    <property type="entry name" value="LAMTOR1/MEH1"/>
</dbReference>
<protein>
    <submittedName>
        <fullName evidence="6">Uncharacterized protein</fullName>
    </submittedName>
</protein>
<keyword evidence="2" id="KW-0519">Myristate</keyword>
<dbReference type="Proteomes" id="UP001583177">
    <property type="component" value="Unassembled WGS sequence"/>
</dbReference>
<comment type="subcellular location">
    <subcellularLocation>
        <location evidence="1">Endomembrane system</location>
    </subcellularLocation>
</comment>
<keyword evidence="3" id="KW-0472">Membrane</keyword>